<accession>A0A0C3PNW4</accession>
<feature type="region of interest" description="Disordered" evidence="1">
    <location>
        <begin position="294"/>
        <end position="318"/>
    </location>
</feature>
<keyword evidence="3" id="KW-1185">Reference proteome</keyword>
<dbReference type="EMBL" id="KN831953">
    <property type="protein sequence ID" value="KIO10119.1"/>
    <property type="molecule type" value="Genomic_DNA"/>
</dbReference>
<feature type="compositionally biased region" description="Polar residues" evidence="1">
    <location>
        <begin position="227"/>
        <end position="260"/>
    </location>
</feature>
<feature type="compositionally biased region" description="Pro residues" evidence="1">
    <location>
        <begin position="193"/>
        <end position="202"/>
    </location>
</feature>
<dbReference type="STRING" id="870435.A0A0C3PNW4"/>
<dbReference type="InParanoid" id="A0A0C3PNW4"/>
<evidence type="ECO:0000313" key="2">
    <source>
        <dbReference type="EMBL" id="KIO10119.1"/>
    </source>
</evidence>
<evidence type="ECO:0000313" key="3">
    <source>
        <dbReference type="Proteomes" id="UP000054217"/>
    </source>
</evidence>
<evidence type="ECO:0000256" key="1">
    <source>
        <dbReference type="SAM" id="MobiDB-lite"/>
    </source>
</evidence>
<dbReference type="Proteomes" id="UP000054217">
    <property type="component" value="Unassembled WGS sequence"/>
</dbReference>
<feature type="region of interest" description="Disordered" evidence="1">
    <location>
        <begin position="72"/>
        <end position="260"/>
    </location>
</feature>
<dbReference type="HOGENOM" id="CLU_874689_0_0_1"/>
<dbReference type="AlphaFoldDB" id="A0A0C3PNW4"/>
<dbReference type="OrthoDB" id="46159at2759"/>
<protein>
    <submittedName>
        <fullName evidence="2">Uncharacterized protein</fullName>
    </submittedName>
</protein>
<feature type="compositionally biased region" description="Polar residues" evidence="1">
    <location>
        <begin position="132"/>
        <end position="146"/>
    </location>
</feature>
<reference evidence="2 3" key="1">
    <citation type="submission" date="2014-04" db="EMBL/GenBank/DDBJ databases">
        <authorList>
            <consortium name="DOE Joint Genome Institute"/>
            <person name="Kuo A."/>
            <person name="Kohler A."/>
            <person name="Costa M.D."/>
            <person name="Nagy L.G."/>
            <person name="Floudas D."/>
            <person name="Copeland A."/>
            <person name="Barry K.W."/>
            <person name="Cichocki N."/>
            <person name="Veneault-Fourrey C."/>
            <person name="LaButti K."/>
            <person name="Lindquist E.A."/>
            <person name="Lipzen A."/>
            <person name="Lundell T."/>
            <person name="Morin E."/>
            <person name="Murat C."/>
            <person name="Sun H."/>
            <person name="Tunlid A."/>
            <person name="Henrissat B."/>
            <person name="Grigoriev I.V."/>
            <person name="Hibbett D.S."/>
            <person name="Martin F."/>
            <person name="Nordberg H.P."/>
            <person name="Cantor M.N."/>
            <person name="Hua S.X."/>
        </authorList>
    </citation>
    <scope>NUCLEOTIDE SEQUENCE [LARGE SCALE GENOMIC DNA]</scope>
    <source>
        <strain evidence="2 3">Marx 270</strain>
    </source>
</reference>
<gene>
    <name evidence="2" type="ORF">M404DRAFT_231992</name>
</gene>
<proteinExistence type="predicted"/>
<reference evidence="3" key="2">
    <citation type="submission" date="2015-01" db="EMBL/GenBank/DDBJ databases">
        <title>Evolutionary Origins and Diversification of the Mycorrhizal Mutualists.</title>
        <authorList>
            <consortium name="DOE Joint Genome Institute"/>
            <consortium name="Mycorrhizal Genomics Consortium"/>
            <person name="Kohler A."/>
            <person name="Kuo A."/>
            <person name="Nagy L.G."/>
            <person name="Floudas D."/>
            <person name="Copeland A."/>
            <person name="Barry K.W."/>
            <person name="Cichocki N."/>
            <person name="Veneault-Fourrey C."/>
            <person name="LaButti K."/>
            <person name="Lindquist E.A."/>
            <person name="Lipzen A."/>
            <person name="Lundell T."/>
            <person name="Morin E."/>
            <person name="Murat C."/>
            <person name="Riley R."/>
            <person name="Ohm R."/>
            <person name="Sun H."/>
            <person name="Tunlid A."/>
            <person name="Henrissat B."/>
            <person name="Grigoriev I.V."/>
            <person name="Hibbett D.S."/>
            <person name="Martin F."/>
        </authorList>
    </citation>
    <scope>NUCLEOTIDE SEQUENCE [LARGE SCALE GENOMIC DNA]</scope>
    <source>
        <strain evidence="3">Marx 270</strain>
    </source>
</reference>
<name>A0A0C3PNW4_PISTI</name>
<organism evidence="2 3">
    <name type="scientific">Pisolithus tinctorius Marx 270</name>
    <dbReference type="NCBI Taxonomy" id="870435"/>
    <lineage>
        <taxon>Eukaryota</taxon>
        <taxon>Fungi</taxon>
        <taxon>Dikarya</taxon>
        <taxon>Basidiomycota</taxon>
        <taxon>Agaricomycotina</taxon>
        <taxon>Agaricomycetes</taxon>
        <taxon>Agaricomycetidae</taxon>
        <taxon>Boletales</taxon>
        <taxon>Sclerodermatineae</taxon>
        <taxon>Pisolithaceae</taxon>
        <taxon>Pisolithus</taxon>
    </lineage>
</organism>
<sequence length="318" mass="33784">MCCKSSFVNPLTPTVKKYLDIQTNSRGNRTVPSVKDSRPKATVIKQKESSAQARGPRPIAAQAVARTTRTLHMPTRRDPIRPPSVTAQRAPSGRPLVNPGPQRPVTKPNARAGCNALSDPPHTGGARRVPLPTTTDAGPSKGSSTTEARKPVRGIRLATTAPKVANTAARTQLVQPGSKPAAKGIHRTKQAPRPLPRSPSPVVPAAAVPLPPSPEPTATAVPPTPVRSLQQDDAATTPTVEQQTVTKTSAVQPTFPSPSKTPITTLLASIQRGFLFTPASPLSPPLTYLPVANERTRTNQQTEDDEWPALNMTRPLRG</sequence>